<gene>
    <name evidence="2" type="ORF">HW555_004992</name>
</gene>
<feature type="transmembrane region" description="Helical" evidence="1">
    <location>
        <begin position="175"/>
        <end position="191"/>
    </location>
</feature>
<dbReference type="Proteomes" id="UP000648187">
    <property type="component" value="Unassembled WGS sequence"/>
</dbReference>
<sequence length="208" mass="24476">MSDCIRGSSHDDRYIFNDYTVLKIQRKIGGNKVGMSASRSPCQLSSGFILSGYCLLHGLRWPLLVPTHLQITELFSARHPLEYLCRDVDTFRCVNERDFHFNRNKCINKEINNHLLVLIYCTHATLKVCKKFNVFCRKYACAEVTLVRSCGGLTRKNWRRFLVYWLLLTKSNRRWWGLVVLLWGLVLGLRVRRTARTVVRLWRVLARR</sequence>
<name>A0A835L4Y8_SPOEX</name>
<organism evidence="2 3">
    <name type="scientific">Spodoptera exigua</name>
    <name type="common">Beet armyworm</name>
    <name type="synonym">Noctua fulgens</name>
    <dbReference type="NCBI Taxonomy" id="7107"/>
    <lineage>
        <taxon>Eukaryota</taxon>
        <taxon>Metazoa</taxon>
        <taxon>Ecdysozoa</taxon>
        <taxon>Arthropoda</taxon>
        <taxon>Hexapoda</taxon>
        <taxon>Insecta</taxon>
        <taxon>Pterygota</taxon>
        <taxon>Neoptera</taxon>
        <taxon>Endopterygota</taxon>
        <taxon>Lepidoptera</taxon>
        <taxon>Glossata</taxon>
        <taxon>Ditrysia</taxon>
        <taxon>Noctuoidea</taxon>
        <taxon>Noctuidae</taxon>
        <taxon>Amphipyrinae</taxon>
        <taxon>Spodoptera</taxon>
    </lineage>
</organism>
<keyword evidence="1" id="KW-1133">Transmembrane helix</keyword>
<protein>
    <submittedName>
        <fullName evidence="2">Uncharacterized protein</fullName>
    </submittedName>
</protein>
<keyword evidence="1" id="KW-0812">Transmembrane</keyword>
<dbReference type="AlphaFoldDB" id="A0A835L4Y8"/>
<dbReference type="EMBL" id="JACKWZ010000061">
    <property type="protein sequence ID" value="KAF9418084.1"/>
    <property type="molecule type" value="Genomic_DNA"/>
</dbReference>
<keyword evidence="1" id="KW-0472">Membrane</keyword>
<evidence type="ECO:0000313" key="2">
    <source>
        <dbReference type="EMBL" id="KAF9418084.1"/>
    </source>
</evidence>
<evidence type="ECO:0000313" key="3">
    <source>
        <dbReference type="Proteomes" id="UP000648187"/>
    </source>
</evidence>
<reference evidence="2" key="1">
    <citation type="submission" date="2020-08" db="EMBL/GenBank/DDBJ databases">
        <title>Spodoptera exigua strain:BAW_Kor-Di-RS1 Genome sequencing and assembly.</title>
        <authorList>
            <person name="Kim J."/>
            <person name="Nam H.Y."/>
            <person name="Kwon M."/>
            <person name="Choi J.H."/>
            <person name="Cho S.R."/>
            <person name="Kim G.-H."/>
        </authorList>
    </citation>
    <scope>NUCLEOTIDE SEQUENCE</scope>
    <source>
        <strain evidence="2">BAW_Kor-Di-RS1</strain>
        <tissue evidence="2">Whole-body</tissue>
    </source>
</reference>
<keyword evidence="3" id="KW-1185">Reference proteome</keyword>
<proteinExistence type="predicted"/>
<accession>A0A835L4Y8</accession>
<evidence type="ECO:0000256" key="1">
    <source>
        <dbReference type="SAM" id="Phobius"/>
    </source>
</evidence>
<comment type="caution">
    <text evidence="2">The sequence shown here is derived from an EMBL/GenBank/DDBJ whole genome shotgun (WGS) entry which is preliminary data.</text>
</comment>